<feature type="compositionally biased region" description="Polar residues" evidence="1">
    <location>
        <begin position="63"/>
        <end position="72"/>
    </location>
</feature>
<reference evidence="2" key="1">
    <citation type="submission" date="2021-01" db="EMBL/GenBank/DDBJ databases">
        <authorList>
            <person name="Corre E."/>
            <person name="Pelletier E."/>
            <person name="Niang G."/>
            <person name="Scheremetjew M."/>
            <person name="Finn R."/>
            <person name="Kale V."/>
            <person name="Holt S."/>
            <person name="Cochrane G."/>
            <person name="Meng A."/>
            <person name="Brown T."/>
            <person name="Cohen L."/>
        </authorList>
    </citation>
    <scope>NUCLEOTIDE SEQUENCE</scope>
    <source>
        <strain evidence="2">CCMP3328</strain>
    </source>
</reference>
<name>A0A7R9WV51_9STRA</name>
<organism evidence="2">
    <name type="scientific">Craspedostauros australis</name>
    <dbReference type="NCBI Taxonomy" id="1486917"/>
    <lineage>
        <taxon>Eukaryota</taxon>
        <taxon>Sar</taxon>
        <taxon>Stramenopiles</taxon>
        <taxon>Ochrophyta</taxon>
        <taxon>Bacillariophyta</taxon>
        <taxon>Bacillariophyceae</taxon>
        <taxon>Bacillariophycidae</taxon>
        <taxon>Naviculales</taxon>
        <taxon>Naviculaceae</taxon>
        <taxon>Craspedostauros</taxon>
    </lineage>
</organism>
<dbReference type="EMBL" id="HBEF01013587">
    <property type="protein sequence ID" value="CAD8336390.1"/>
    <property type="molecule type" value="Transcribed_RNA"/>
</dbReference>
<dbReference type="AlphaFoldDB" id="A0A7R9WV51"/>
<gene>
    <name evidence="2" type="ORF">CAUS1442_LOCUS8518</name>
</gene>
<proteinExistence type="predicted"/>
<evidence type="ECO:0000313" key="2">
    <source>
        <dbReference type="EMBL" id="CAD8336390.1"/>
    </source>
</evidence>
<feature type="compositionally biased region" description="Polar residues" evidence="1">
    <location>
        <begin position="1"/>
        <end position="10"/>
    </location>
</feature>
<feature type="region of interest" description="Disordered" evidence="1">
    <location>
        <begin position="1"/>
        <end position="101"/>
    </location>
</feature>
<protein>
    <submittedName>
        <fullName evidence="2">Uncharacterized protein</fullName>
    </submittedName>
</protein>
<accession>A0A7R9WV51</accession>
<evidence type="ECO:0000256" key="1">
    <source>
        <dbReference type="SAM" id="MobiDB-lite"/>
    </source>
</evidence>
<sequence>MSVSTRSAMSVGNVLEATHSIGPNENNKTDKAKNRQKMTKKCEQDAKATQSRNTKRNRERASQHQNINTHTSRPPPSLMHHHGQEVRRASTPLTKPPDAGM</sequence>